<protein>
    <submittedName>
        <fullName evidence="1">Saccharopine dehydrogenase</fullName>
    </submittedName>
</protein>
<name>A0A7D4FM67_FINMA</name>
<proteinExistence type="predicted"/>
<dbReference type="EMBL" id="CP054000">
    <property type="protein sequence ID" value="QKH80507.1"/>
    <property type="molecule type" value="Genomic_DNA"/>
</dbReference>
<dbReference type="RefSeq" id="WP_002842334.1">
    <property type="nucleotide sequence ID" value="NZ_CP054000.1"/>
</dbReference>
<evidence type="ECO:0000313" key="1">
    <source>
        <dbReference type="EMBL" id="QKH80507.1"/>
    </source>
</evidence>
<reference evidence="1 2" key="1">
    <citation type="submission" date="2020-05" db="EMBL/GenBank/DDBJ databases">
        <title>FDA dAtabase for Regulatory Grade micrObial Sequences (FDA-ARGOS): Supporting development and validation of Infectious Disease Dx tests.</title>
        <authorList>
            <person name="Pederson C."/>
            <person name="Tallon L."/>
            <person name="Sadzewicz L."/>
            <person name="Zhao X."/>
            <person name="Vavikolanu K."/>
            <person name="Mehta A."/>
            <person name="Aluvathingal J."/>
            <person name="Nadendla S."/>
            <person name="Myers T."/>
            <person name="Yan Y."/>
            <person name="Sichtig H."/>
        </authorList>
    </citation>
    <scope>NUCLEOTIDE SEQUENCE [LARGE SCALE GENOMIC DNA]</scope>
    <source>
        <strain evidence="1 2">FDAARGOS_764</strain>
    </source>
</reference>
<dbReference type="InterPro" id="IPR036291">
    <property type="entry name" value="NAD(P)-bd_dom_sf"/>
</dbReference>
<sequence length="373" mass="43013">MKKKIGILGSSGFCGNIVFEELKQSGYRLRCGHRYIKKDLVDKYIEHVSVDVLNDKELYLFCKDCDLIVNATGPSYVTSPKIAYAIKKLDLKYVDLFGVNLLDDEIILNTKSVIGTGNFPGLSGIVLKWLNEKYSKNLKRIYMYAGGNEKVTLNALIDVLMSSLDGYIETNCFIYKGEKKKISREVDLKEQNNVDFLPLNSVCIKYISKELLNVSEKFPNNEVYWNNVYLNPEHDKILRQGVSEIQKEYSLEKVYQVADYINEQISSKRKAKDNLLQYKYQCSIILDYGFGEYEEFLEVICGDTYLINGYLTAMCVKELLDRDDINKTMWAFEILDSKDVLEELLYRKAILDIKLNGKSIRDEICVSQERGEI</sequence>
<dbReference type="SUPFAM" id="SSF51735">
    <property type="entry name" value="NAD(P)-binding Rossmann-fold domains"/>
    <property type="match status" value="1"/>
</dbReference>
<evidence type="ECO:0000313" key="2">
    <source>
        <dbReference type="Proteomes" id="UP000502899"/>
    </source>
</evidence>
<accession>A0A7D4FM67</accession>
<gene>
    <name evidence="1" type="ORF">FOC70_09175</name>
</gene>
<dbReference type="Proteomes" id="UP000502899">
    <property type="component" value="Chromosome"/>
</dbReference>
<organism evidence="1 2">
    <name type="scientific">Finegoldia magna</name>
    <name type="common">Peptostreptococcus magnus</name>
    <dbReference type="NCBI Taxonomy" id="1260"/>
    <lineage>
        <taxon>Bacteria</taxon>
        <taxon>Bacillati</taxon>
        <taxon>Bacillota</taxon>
        <taxon>Tissierellia</taxon>
        <taxon>Tissierellales</taxon>
        <taxon>Peptoniphilaceae</taxon>
        <taxon>Finegoldia</taxon>
    </lineage>
</organism>
<dbReference type="AlphaFoldDB" id="A0A7D4FM67"/>
<dbReference type="Gene3D" id="3.40.50.720">
    <property type="entry name" value="NAD(P)-binding Rossmann-like Domain"/>
    <property type="match status" value="1"/>
</dbReference>